<reference evidence="1 2" key="1">
    <citation type="journal article" date="2013" name="BMC Genomics">
        <title>The miniature genome of a carnivorous plant Genlisea aurea contains a low number of genes and short non-coding sequences.</title>
        <authorList>
            <person name="Leushkin E.V."/>
            <person name="Sutormin R.A."/>
            <person name="Nabieva E.R."/>
            <person name="Penin A.A."/>
            <person name="Kondrashov A.S."/>
            <person name="Logacheva M.D."/>
        </authorList>
    </citation>
    <scope>NUCLEOTIDE SEQUENCE [LARGE SCALE GENOMIC DNA]</scope>
</reference>
<proteinExistence type="predicted"/>
<dbReference type="Proteomes" id="UP000015453">
    <property type="component" value="Unassembled WGS sequence"/>
</dbReference>
<protein>
    <recommendedName>
        <fullName evidence="3">Retrotransposon Copia-like N-terminal domain-containing protein</fullName>
    </recommendedName>
</protein>
<name>S8C7A6_9LAMI</name>
<evidence type="ECO:0000313" key="2">
    <source>
        <dbReference type="Proteomes" id="UP000015453"/>
    </source>
</evidence>
<dbReference type="EMBL" id="AUSU01005986">
    <property type="protein sequence ID" value="EPS62670.1"/>
    <property type="molecule type" value="Genomic_DNA"/>
</dbReference>
<dbReference type="OrthoDB" id="1845088at2759"/>
<feature type="non-terminal residue" evidence="1">
    <location>
        <position position="77"/>
    </location>
</feature>
<accession>S8C7A6</accession>
<feature type="non-terminal residue" evidence="1">
    <location>
        <position position="1"/>
    </location>
</feature>
<keyword evidence="2" id="KW-1185">Reference proteome</keyword>
<evidence type="ECO:0000313" key="1">
    <source>
        <dbReference type="EMBL" id="EPS62670.1"/>
    </source>
</evidence>
<evidence type="ECO:0008006" key="3">
    <source>
        <dbReference type="Google" id="ProtNLM"/>
    </source>
</evidence>
<comment type="caution">
    <text evidence="1">The sequence shown here is derived from an EMBL/GenBank/DDBJ whole genome shotgun (WGS) entry which is preliminary data.</text>
</comment>
<organism evidence="1 2">
    <name type="scientific">Genlisea aurea</name>
    <dbReference type="NCBI Taxonomy" id="192259"/>
    <lineage>
        <taxon>Eukaryota</taxon>
        <taxon>Viridiplantae</taxon>
        <taxon>Streptophyta</taxon>
        <taxon>Embryophyta</taxon>
        <taxon>Tracheophyta</taxon>
        <taxon>Spermatophyta</taxon>
        <taxon>Magnoliopsida</taxon>
        <taxon>eudicotyledons</taxon>
        <taxon>Gunneridae</taxon>
        <taxon>Pentapetalae</taxon>
        <taxon>asterids</taxon>
        <taxon>lamiids</taxon>
        <taxon>Lamiales</taxon>
        <taxon>Lentibulariaceae</taxon>
        <taxon>Genlisea</taxon>
    </lineage>
</organism>
<gene>
    <name evidence="1" type="ORF">M569_12121</name>
</gene>
<sequence length="77" mass="8537">SLNVSNFIAIKLTSINYPLWKEMAIGLADNQGLVGHLTGETPPPIKFEITGGEQTKTLSAAYIQWHSADRLLRSWLL</sequence>
<dbReference type="AlphaFoldDB" id="S8C7A6"/>